<dbReference type="InterPro" id="IPR029058">
    <property type="entry name" value="AB_hydrolase_fold"/>
</dbReference>
<keyword evidence="2" id="KW-1185">Reference proteome</keyword>
<dbReference type="EMBL" id="JBHSNF010000001">
    <property type="protein sequence ID" value="MFC5525082.1"/>
    <property type="molecule type" value="Genomic_DNA"/>
</dbReference>
<proteinExistence type="predicted"/>
<sequence length="175" mass="18561">MRGQIILSHGSDSSPDATKVSMLAALAESLGWRTQRPDYAADDARGHAGSVAPRIARLRATVEALDAPPLLVGSSMGAFVSGLVSLDVPVAGLLLLATPCEIPGYTRAFDLREGVPTLLIHGWRDEVCPLAGVHAFAARRRLPLLMLDDDHRLGASMDAIAAEFLRMLDQLADAA</sequence>
<keyword evidence="1" id="KW-0378">Hydrolase</keyword>
<name>A0ABW0QLM2_9GAMM</name>
<gene>
    <name evidence="1" type="ORF">ACFPPA_04940</name>
</gene>
<reference evidence="2" key="1">
    <citation type="journal article" date="2019" name="Int. J. Syst. Evol. Microbiol.">
        <title>The Global Catalogue of Microorganisms (GCM) 10K type strain sequencing project: providing services to taxonomists for standard genome sequencing and annotation.</title>
        <authorList>
            <consortium name="The Broad Institute Genomics Platform"/>
            <consortium name="The Broad Institute Genome Sequencing Center for Infectious Disease"/>
            <person name="Wu L."/>
            <person name="Ma J."/>
        </authorList>
    </citation>
    <scope>NUCLEOTIDE SEQUENCE [LARGE SCALE GENOMIC DNA]</scope>
    <source>
        <strain evidence="2">CGMCC 1.16619</strain>
    </source>
</reference>
<evidence type="ECO:0000313" key="2">
    <source>
        <dbReference type="Proteomes" id="UP001596114"/>
    </source>
</evidence>
<dbReference type="Proteomes" id="UP001596114">
    <property type="component" value="Unassembled WGS sequence"/>
</dbReference>
<evidence type="ECO:0000313" key="1">
    <source>
        <dbReference type="EMBL" id="MFC5525082.1"/>
    </source>
</evidence>
<dbReference type="Gene3D" id="3.40.50.1820">
    <property type="entry name" value="alpha/beta hydrolase"/>
    <property type="match status" value="1"/>
</dbReference>
<accession>A0ABW0QLM2</accession>
<dbReference type="SUPFAM" id="SSF53474">
    <property type="entry name" value="alpha/beta-Hydrolases"/>
    <property type="match status" value="1"/>
</dbReference>
<organism evidence="1 2">
    <name type="scientific">Rhodanobacter ginsengisoli</name>
    <dbReference type="NCBI Taxonomy" id="418646"/>
    <lineage>
        <taxon>Bacteria</taxon>
        <taxon>Pseudomonadati</taxon>
        <taxon>Pseudomonadota</taxon>
        <taxon>Gammaproteobacteria</taxon>
        <taxon>Lysobacterales</taxon>
        <taxon>Rhodanobacteraceae</taxon>
        <taxon>Rhodanobacter</taxon>
    </lineage>
</organism>
<dbReference type="RefSeq" id="WP_377317828.1">
    <property type="nucleotide sequence ID" value="NZ_JBHSNF010000001.1"/>
</dbReference>
<comment type="caution">
    <text evidence="1">The sequence shown here is derived from an EMBL/GenBank/DDBJ whole genome shotgun (WGS) entry which is preliminary data.</text>
</comment>
<dbReference type="GO" id="GO:0016787">
    <property type="term" value="F:hydrolase activity"/>
    <property type="evidence" value="ECO:0007669"/>
    <property type="project" value="UniProtKB-KW"/>
</dbReference>
<protein>
    <submittedName>
        <fullName evidence="1">Alpha/beta hydrolase</fullName>
    </submittedName>
</protein>